<keyword evidence="3" id="KW-1185">Reference proteome</keyword>
<accession>A0A0U5GKI8</accession>
<reference evidence="3" key="1">
    <citation type="journal article" date="2016" name="Genome Announc.">
        <title>Draft genome sequences of fungus Aspergillus calidoustus.</title>
        <authorList>
            <person name="Horn F."/>
            <person name="Linde J."/>
            <person name="Mattern D.J."/>
            <person name="Walther G."/>
            <person name="Guthke R."/>
            <person name="Scherlach K."/>
            <person name="Martin K."/>
            <person name="Brakhage A.A."/>
            <person name="Petzke L."/>
            <person name="Valiante V."/>
        </authorList>
    </citation>
    <scope>NUCLEOTIDE SEQUENCE [LARGE SCALE GENOMIC DNA]</scope>
    <source>
        <strain evidence="3">SF006504</strain>
    </source>
</reference>
<evidence type="ECO:0000313" key="2">
    <source>
        <dbReference type="EMBL" id="CEN59993.1"/>
    </source>
</evidence>
<gene>
    <name evidence="2" type="ORF">ASPCAL02434</name>
</gene>
<evidence type="ECO:0000313" key="3">
    <source>
        <dbReference type="Proteomes" id="UP000054771"/>
    </source>
</evidence>
<sequence length="152" mass="16496">MVQVRPVYVLGAVALLFVSWDIRFLLRILATGIIIAAVGAYAVSQGTRKAKELASSVTESVVKEVKDFISGSIKRKYEEIRTVVTNTSRSVGSFVVYVAKDIQTAAVQVLSLTRLVLFRAAEWVGLKKCEDDDIGNTTAPGRPCSPHVVSPD</sequence>
<name>A0A0U5GKI8_ASPCI</name>
<keyword evidence="1" id="KW-0472">Membrane</keyword>
<evidence type="ECO:0000256" key="1">
    <source>
        <dbReference type="SAM" id="Phobius"/>
    </source>
</evidence>
<proteinExistence type="predicted"/>
<dbReference type="AlphaFoldDB" id="A0A0U5GKI8"/>
<dbReference type="Proteomes" id="UP000054771">
    <property type="component" value="Unassembled WGS sequence"/>
</dbReference>
<dbReference type="EMBL" id="CDMC01000002">
    <property type="protein sequence ID" value="CEN59993.1"/>
    <property type="molecule type" value="Genomic_DNA"/>
</dbReference>
<keyword evidence="1" id="KW-0812">Transmembrane</keyword>
<protein>
    <submittedName>
        <fullName evidence="2">Uncharacterized protein</fullName>
    </submittedName>
</protein>
<keyword evidence="1" id="KW-1133">Transmembrane helix</keyword>
<organism evidence="2 3">
    <name type="scientific">Aspergillus calidoustus</name>
    <dbReference type="NCBI Taxonomy" id="454130"/>
    <lineage>
        <taxon>Eukaryota</taxon>
        <taxon>Fungi</taxon>
        <taxon>Dikarya</taxon>
        <taxon>Ascomycota</taxon>
        <taxon>Pezizomycotina</taxon>
        <taxon>Eurotiomycetes</taxon>
        <taxon>Eurotiomycetidae</taxon>
        <taxon>Eurotiales</taxon>
        <taxon>Aspergillaceae</taxon>
        <taxon>Aspergillus</taxon>
        <taxon>Aspergillus subgen. Nidulantes</taxon>
    </lineage>
</organism>
<feature type="transmembrane region" description="Helical" evidence="1">
    <location>
        <begin position="24"/>
        <end position="43"/>
    </location>
</feature>